<sequence length="125" mass="14161">MKKILFILPAIMLLISCNRDFENEIKSSTKPELHIIVNDASQAAVSGAQVSVFTSEEEWEGKINPLYSGETNEEGKVILTTDQLKEPGKFYIYAQRDNRNNAEGDYETESILLNDGHTYFITEIK</sequence>
<name>A0AAE3XRT4_9BACT</name>
<protein>
    <submittedName>
        <fullName evidence="1">Uncharacterized protein</fullName>
    </submittedName>
</protein>
<accession>A0AAE3XRT4</accession>
<dbReference type="RefSeq" id="WP_309940188.1">
    <property type="nucleotide sequence ID" value="NZ_AP025305.1"/>
</dbReference>
<dbReference type="AlphaFoldDB" id="A0AAE3XRT4"/>
<dbReference type="Gene3D" id="2.60.40.1120">
    <property type="entry name" value="Carboxypeptidase-like, regulatory domain"/>
    <property type="match status" value="1"/>
</dbReference>
<gene>
    <name evidence="1" type="ORF">HNQ88_003355</name>
</gene>
<organism evidence="1 2">
    <name type="scientific">Aureibacter tunicatorum</name>
    <dbReference type="NCBI Taxonomy" id="866807"/>
    <lineage>
        <taxon>Bacteria</taxon>
        <taxon>Pseudomonadati</taxon>
        <taxon>Bacteroidota</taxon>
        <taxon>Cytophagia</taxon>
        <taxon>Cytophagales</taxon>
        <taxon>Persicobacteraceae</taxon>
        <taxon>Aureibacter</taxon>
    </lineage>
</organism>
<dbReference type="EMBL" id="JAVDQD010000004">
    <property type="protein sequence ID" value="MDR6240289.1"/>
    <property type="molecule type" value="Genomic_DNA"/>
</dbReference>
<comment type="caution">
    <text evidence="1">The sequence shown here is derived from an EMBL/GenBank/DDBJ whole genome shotgun (WGS) entry which is preliminary data.</text>
</comment>
<proteinExistence type="predicted"/>
<evidence type="ECO:0000313" key="1">
    <source>
        <dbReference type="EMBL" id="MDR6240289.1"/>
    </source>
</evidence>
<dbReference type="PROSITE" id="PS51257">
    <property type="entry name" value="PROKAR_LIPOPROTEIN"/>
    <property type="match status" value="1"/>
</dbReference>
<keyword evidence="2" id="KW-1185">Reference proteome</keyword>
<evidence type="ECO:0000313" key="2">
    <source>
        <dbReference type="Proteomes" id="UP001185092"/>
    </source>
</evidence>
<reference evidence="1" key="1">
    <citation type="submission" date="2023-07" db="EMBL/GenBank/DDBJ databases">
        <title>Genomic Encyclopedia of Type Strains, Phase IV (KMG-IV): sequencing the most valuable type-strain genomes for metagenomic binning, comparative biology and taxonomic classification.</title>
        <authorList>
            <person name="Goeker M."/>
        </authorList>
    </citation>
    <scope>NUCLEOTIDE SEQUENCE</scope>
    <source>
        <strain evidence="1">DSM 26174</strain>
    </source>
</reference>
<dbReference type="Proteomes" id="UP001185092">
    <property type="component" value="Unassembled WGS sequence"/>
</dbReference>